<dbReference type="SUPFAM" id="SSF56112">
    <property type="entry name" value="Protein kinase-like (PK-like)"/>
    <property type="match status" value="1"/>
</dbReference>
<gene>
    <name evidence="2" type="ORF">FVE85_5320</name>
</gene>
<dbReference type="InterPro" id="IPR015897">
    <property type="entry name" value="CHK_kinase-like"/>
</dbReference>
<protein>
    <recommendedName>
        <fullName evidence="1">CHK kinase-like domain-containing protein</fullName>
    </recommendedName>
</protein>
<evidence type="ECO:0000313" key="3">
    <source>
        <dbReference type="Proteomes" id="UP000324585"/>
    </source>
</evidence>
<name>A0A5J4Z369_PORPP</name>
<dbReference type="Pfam" id="PF02958">
    <property type="entry name" value="EcKL"/>
    <property type="match status" value="1"/>
</dbReference>
<dbReference type="AlphaFoldDB" id="A0A5J4Z369"/>
<dbReference type="PANTHER" id="PTHR11012:SF30">
    <property type="entry name" value="PROTEIN KINASE-LIKE DOMAIN-CONTAINING"/>
    <property type="match status" value="1"/>
</dbReference>
<dbReference type="InterPro" id="IPR004119">
    <property type="entry name" value="EcKL"/>
</dbReference>
<dbReference type="InterPro" id="IPR011009">
    <property type="entry name" value="Kinase-like_dom_sf"/>
</dbReference>
<proteinExistence type="predicted"/>
<dbReference type="PANTHER" id="PTHR11012">
    <property type="entry name" value="PROTEIN KINASE-LIKE DOMAIN-CONTAINING"/>
    <property type="match status" value="1"/>
</dbReference>
<dbReference type="Gene3D" id="3.90.1200.10">
    <property type="match status" value="1"/>
</dbReference>
<dbReference type="EMBL" id="VRMN01000001">
    <property type="protein sequence ID" value="KAA8497735.1"/>
    <property type="molecule type" value="Genomic_DNA"/>
</dbReference>
<feature type="domain" description="CHK kinase-like" evidence="1">
    <location>
        <begin position="160"/>
        <end position="340"/>
    </location>
</feature>
<keyword evidence="3" id="KW-1185">Reference proteome</keyword>
<evidence type="ECO:0000313" key="2">
    <source>
        <dbReference type="EMBL" id="KAA8497735.1"/>
    </source>
</evidence>
<sequence length="430" mass="48614">MAVREGWVSPSNAHRRYLLSELPALKELETRCLCEKLHPDTTAGGNGGAKVCVDDGLMLETRHASVARLLVECELCIYALNGRNALVLKRCDANELNSRSPRTDAKMQADILSYKNEASFYALILPQLDSRLALTPRCWYAAQVGPDSADAQAIYPAFVLYLEDLGDTWHQVQMLGETTALCVLKSLAQFHASMHKSQLTSTWPRRGSFWSPVLEKRPQDEWKGVDTSWREMVENFPELYEFYWLGEALLRVAMHVDAEQQAQLDGPFSTFIHGDAKTWNMFLNPSESACTWIDFQWSGQGSCSQDVEYVLATGLDCSLMSRWDEFRTAYLSFYSEALLERKIVLSESARTSFMRASDVSLIAYVVVLVSLIWRGLNSERITKNADSGPGMSMVNRSRPHVFSVCAQVCKALQRCYPEIVRECVVQKNRE</sequence>
<dbReference type="Proteomes" id="UP000324585">
    <property type="component" value="Unassembled WGS sequence"/>
</dbReference>
<evidence type="ECO:0000259" key="1">
    <source>
        <dbReference type="SMART" id="SM00587"/>
    </source>
</evidence>
<accession>A0A5J4Z369</accession>
<organism evidence="2 3">
    <name type="scientific">Porphyridium purpureum</name>
    <name type="common">Red alga</name>
    <name type="synonym">Porphyridium cruentum</name>
    <dbReference type="NCBI Taxonomy" id="35688"/>
    <lineage>
        <taxon>Eukaryota</taxon>
        <taxon>Rhodophyta</taxon>
        <taxon>Bangiophyceae</taxon>
        <taxon>Porphyridiales</taxon>
        <taxon>Porphyridiaceae</taxon>
        <taxon>Porphyridium</taxon>
    </lineage>
</organism>
<dbReference type="SMART" id="SM00587">
    <property type="entry name" value="CHK"/>
    <property type="match status" value="1"/>
</dbReference>
<dbReference type="OrthoDB" id="411145at2759"/>
<reference evidence="3" key="1">
    <citation type="journal article" date="2019" name="Nat. Commun.">
        <title>Expansion of phycobilisome linker gene families in mesophilic red algae.</title>
        <authorList>
            <person name="Lee J."/>
            <person name="Kim D."/>
            <person name="Bhattacharya D."/>
            <person name="Yoon H.S."/>
        </authorList>
    </citation>
    <scope>NUCLEOTIDE SEQUENCE [LARGE SCALE GENOMIC DNA]</scope>
    <source>
        <strain evidence="3">CCMP 1328</strain>
    </source>
</reference>
<comment type="caution">
    <text evidence="2">The sequence shown here is derived from an EMBL/GenBank/DDBJ whole genome shotgun (WGS) entry which is preliminary data.</text>
</comment>